<reference evidence="1 2" key="1">
    <citation type="journal article" date="2024" name="G3 (Bethesda)">
        <title>Genome assembly of Hibiscus sabdariffa L. provides insights into metabolisms of medicinal natural products.</title>
        <authorList>
            <person name="Kim T."/>
        </authorList>
    </citation>
    <scope>NUCLEOTIDE SEQUENCE [LARGE SCALE GENOMIC DNA]</scope>
    <source>
        <strain evidence="1">TK-2024</strain>
        <tissue evidence="1">Old leaves</tissue>
    </source>
</reference>
<evidence type="ECO:0000313" key="1">
    <source>
        <dbReference type="EMBL" id="KAK9009059.1"/>
    </source>
</evidence>
<evidence type="ECO:0000313" key="2">
    <source>
        <dbReference type="Proteomes" id="UP001396334"/>
    </source>
</evidence>
<gene>
    <name evidence="1" type="ORF">V6N11_080531</name>
</gene>
<organism evidence="1 2">
    <name type="scientific">Hibiscus sabdariffa</name>
    <name type="common">roselle</name>
    <dbReference type="NCBI Taxonomy" id="183260"/>
    <lineage>
        <taxon>Eukaryota</taxon>
        <taxon>Viridiplantae</taxon>
        <taxon>Streptophyta</taxon>
        <taxon>Embryophyta</taxon>
        <taxon>Tracheophyta</taxon>
        <taxon>Spermatophyta</taxon>
        <taxon>Magnoliopsida</taxon>
        <taxon>eudicotyledons</taxon>
        <taxon>Gunneridae</taxon>
        <taxon>Pentapetalae</taxon>
        <taxon>rosids</taxon>
        <taxon>malvids</taxon>
        <taxon>Malvales</taxon>
        <taxon>Malvaceae</taxon>
        <taxon>Malvoideae</taxon>
        <taxon>Hibiscus</taxon>
    </lineage>
</organism>
<dbReference type="Proteomes" id="UP001396334">
    <property type="component" value="Unassembled WGS sequence"/>
</dbReference>
<name>A0ABR2R7Y9_9ROSI</name>
<keyword evidence="2" id="KW-1185">Reference proteome</keyword>
<comment type="caution">
    <text evidence="1">The sequence shown here is derived from an EMBL/GenBank/DDBJ whole genome shotgun (WGS) entry which is preliminary data.</text>
</comment>
<dbReference type="EMBL" id="JBBPBN010000025">
    <property type="protein sequence ID" value="KAK9009059.1"/>
    <property type="molecule type" value="Genomic_DNA"/>
</dbReference>
<sequence>MEQLGVTRKPPGWGWISIVRLTHQMVEDLLRSSATKVVYMNRRSGALFTALYLKQCAVTLQQAYGGITPDDKADMLVKLYLSFFSLSRAIKLAKRISPSLFASITDPMSDVQKFAEVRDWLRGLIRKLANRYLSQALSRPREYRGNRLGRLCQRIVSDLPCISIRNDAEAYIERISSLIYGHPLPDILVMNGMPLGEGMK</sequence>
<protein>
    <submittedName>
        <fullName evidence="1">Uncharacterized protein</fullName>
    </submittedName>
</protein>
<proteinExistence type="predicted"/>
<accession>A0ABR2R7Y9</accession>